<dbReference type="SMART" id="SM00314">
    <property type="entry name" value="RA"/>
    <property type="match status" value="1"/>
</dbReference>
<dbReference type="InterPro" id="IPR000159">
    <property type="entry name" value="RA_dom"/>
</dbReference>
<feature type="region of interest" description="Disordered" evidence="1">
    <location>
        <begin position="1088"/>
        <end position="1113"/>
    </location>
</feature>
<name>A0A5K4FCM2_SCHMA</name>
<reference evidence="5" key="2">
    <citation type="submission" date="2019-11" db="UniProtKB">
        <authorList>
            <consortium name="WormBaseParasite"/>
        </authorList>
    </citation>
    <scope>IDENTIFICATION</scope>
    <source>
        <strain evidence="5">Puerto Rican</strain>
    </source>
</reference>
<dbReference type="AlphaFoldDB" id="A0A5K4FCM2"/>
<feature type="compositionally biased region" description="Polar residues" evidence="1">
    <location>
        <begin position="449"/>
        <end position="468"/>
    </location>
</feature>
<dbReference type="Pfam" id="PF16517">
    <property type="entry name" value="Nore1-SARAH"/>
    <property type="match status" value="1"/>
</dbReference>
<dbReference type="InterPro" id="IPR011524">
    <property type="entry name" value="SARAH_dom"/>
</dbReference>
<feature type="compositionally biased region" description="Polar residues" evidence="1">
    <location>
        <begin position="408"/>
        <end position="419"/>
    </location>
</feature>
<evidence type="ECO:0000259" key="3">
    <source>
        <dbReference type="PROSITE" id="PS50951"/>
    </source>
</evidence>
<feature type="compositionally biased region" description="Polar residues" evidence="1">
    <location>
        <begin position="427"/>
        <end position="438"/>
    </location>
</feature>
<feature type="compositionally biased region" description="Polar residues" evidence="1">
    <location>
        <begin position="763"/>
        <end position="784"/>
    </location>
</feature>
<feature type="compositionally biased region" description="Low complexity" evidence="1">
    <location>
        <begin position="819"/>
        <end position="832"/>
    </location>
</feature>
<feature type="region of interest" description="Disordered" evidence="1">
    <location>
        <begin position="763"/>
        <end position="806"/>
    </location>
</feature>
<dbReference type="GO" id="GO:0007165">
    <property type="term" value="P:signal transduction"/>
    <property type="evidence" value="ECO:0007669"/>
    <property type="project" value="InterPro"/>
</dbReference>
<protein>
    <submittedName>
        <fullName evidence="5">Non-specific serine/threonine protein kinase</fullName>
    </submittedName>
</protein>
<sequence length="1342" mass="149855">MNSPSLRQTNINVSVRGGSRVRIQRSQSPQGKINLSYFRHGSVSPPRKIESNCKDNTASQTSCVRRRHSLVIQRKSRSPITNSYNRISMYHQKKTTPTNGLETDINMTRTNNLQIINSQYEKSIHHTALTPHANGISIVIGATNSASNETPDRKLLRDDSSNLNSVSPLGRIGEPGLYDLGIPVDSSSVSLSTSQTDNSSLNFSALPCLSITTKPIVRCPVSNSHSISISVNGNAALLLNGNNDSSYSFYPKSTSGQTTITSLRNKNVTLNDRPPLPYSDISCVKKSIAVVRISATNSARVLSNLPPRNPINVISVRNSPEPLHSYSSHENLLSNGARRFSLIDQNPERANLRYRSVLTNVLSPNSSQRFFHSSCDHYVEAMPNAQSMGIEDIKTNCAPQARLAKPTMVSSTTDFNTQGRNDDLRTLLNSRNPRNNDSPVRRNIPPTGNKISGSNTSDQLKNIRSSFSGTNNQNYFRIQIPSTRAISRPKGFAMTDSLKLYEEQIFSHCQPSQRPQSWCLDFDQPRDENNPVDDSHSSSPASTVSSSFSSSSSSDTSQLLSQNHTDLRRIRNIPYYTPPVHPRNSSRSYHQNAPVVTSSTGFVASEATTPTSGAPLGCRLAELAKEPHSSQKCRNNNNNNNNNNKNYAPVKSVDEVISSNELINHCLNTRNSHFNHSGVIYSNAQSESIQTNSSYDTVRPINLSPANLRSNFLVSRPSLPLETSVNDDQISHVHYPRHHSCEENYSQPTSEYRKLSLINGSSQFIGDNNSNNNAQEHFSPSRLTPSPIIFSPVSDRSDNNSTAIPPSLLENHQNIIASPIIPPSTTTSSNNSDVDPIHRSDGQQQNSRSVSPICSSLLLPPPVPWNLDLTTSEVNETTPSLFINNSNDIILKNDYYQNKVDIGYKFHDGLFNGDTTQQHACKNVNNNNNHSRCRSKDSLLSDDINFLNNSSNTQHHYQNYDNKPFGLLSPTHHLDFDSFGVSEMTNSNTYAFSTFDSDCLAWMRLSIYDVTNHLTEDMNNSSELQLPNLDTLSRPCVHHWVDIFNSNPLGLRLNFVDDSCRLAGTLRIYINLIKPVKMSLRRTLDMFPSSATASPEPNSPTKVNLNESGDENNAVPTPPRLVSFFLPRGTSKVVYVTSSTTSANAIQSLLDRFHIQESARKFALYEHTLEGSSISARKLSTTECPLLLLLNWVRISTNREQFLELLKQKRIVLQENDACDIEWKDFTTAELTNFLRILDKEECEYRNAILYQYNLLRNQLEQRMKQLVVTNHVRHHHHSHLHESNDVIGDFSPVDSNNNTTNTTSNGPIYSRYYSHSHPHALEQTTEDNQLPIGHCNCHCSQ</sequence>
<dbReference type="InterPro" id="IPR029071">
    <property type="entry name" value="Ubiquitin-like_domsf"/>
</dbReference>
<dbReference type="CDD" id="cd21885">
    <property type="entry name" value="SARAH_RASSF1-like"/>
    <property type="match status" value="1"/>
</dbReference>
<proteinExistence type="predicted"/>
<dbReference type="WBParaSite" id="Smp_334330.1">
    <property type="protein sequence ID" value="Smp_334330.1"/>
    <property type="gene ID" value="Smp_334330"/>
</dbReference>
<feature type="domain" description="SARAH" evidence="3">
    <location>
        <begin position="1220"/>
        <end position="1267"/>
    </location>
</feature>
<organism evidence="4 5">
    <name type="scientific">Schistosoma mansoni</name>
    <name type="common">Blood fluke</name>
    <dbReference type="NCBI Taxonomy" id="6183"/>
    <lineage>
        <taxon>Eukaryota</taxon>
        <taxon>Metazoa</taxon>
        <taxon>Spiralia</taxon>
        <taxon>Lophotrochozoa</taxon>
        <taxon>Platyhelminthes</taxon>
        <taxon>Trematoda</taxon>
        <taxon>Digenea</taxon>
        <taxon>Strigeidida</taxon>
        <taxon>Schistosomatoidea</taxon>
        <taxon>Schistosomatidae</taxon>
        <taxon>Schistosoma</taxon>
    </lineage>
</organism>
<evidence type="ECO:0000259" key="2">
    <source>
        <dbReference type="PROSITE" id="PS50200"/>
    </source>
</evidence>
<reference evidence="4" key="1">
    <citation type="journal article" date="2012" name="PLoS Negl. Trop. Dis.">
        <title>A systematically improved high quality genome and transcriptome of the human blood fluke Schistosoma mansoni.</title>
        <authorList>
            <person name="Protasio A.V."/>
            <person name="Tsai I.J."/>
            <person name="Babbage A."/>
            <person name="Nichol S."/>
            <person name="Hunt M."/>
            <person name="Aslett M.A."/>
            <person name="De Silva N."/>
            <person name="Velarde G.S."/>
            <person name="Anderson T.J."/>
            <person name="Clark R.C."/>
            <person name="Davidson C."/>
            <person name="Dillon G.P."/>
            <person name="Holroyd N.E."/>
            <person name="LoVerde P.T."/>
            <person name="Lloyd C."/>
            <person name="McQuillan J."/>
            <person name="Oliveira G."/>
            <person name="Otto T.D."/>
            <person name="Parker-Manuel S.J."/>
            <person name="Quail M.A."/>
            <person name="Wilson R.A."/>
            <person name="Zerlotini A."/>
            <person name="Dunne D.W."/>
            <person name="Berriman M."/>
        </authorList>
    </citation>
    <scope>NUCLEOTIDE SEQUENCE [LARGE SCALE GENOMIC DNA]</scope>
    <source>
        <strain evidence="4">Puerto Rican</strain>
    </source>
</reference>
<feature type="region of interest" description="Disordered" evidence="1">
    <location>
        <begin position="407"/>
        <end position="468"/>
    </location>
</feature>
<feature type="compositionally biased region" description="Low complexity" evidence="1">
    <location>
        <begin position="635"/>
        <end position="646"/>
    </location>
</feature>
<dbReference type="Pfam" id="PF00788">
    <property type="entry name" value="RA"/>
    <property type="match status" value="1"/>
</dbReference>
<feature type="region of interest" description="Disordered" evidence="1">
    <location>
        <begin position="819"/>
        <end position="853"/>
    </location>
</feature>
<evidence type="ECO:0000313" key="5">
    <source>
        <dbReference type="WBParaSite" id="Smp_334330.1"/>
    </source>
</evidence>
<dbReference type="STRING" id="6183.A0A5K4FCM2"/>
<feature type="compositionally biased region" description="Basic and acidic residues" evidence="1">
    <location>
        <begin position="523"/>
        <end position="536"/>
    </location>
</feature>
<feature type="region of interest" description="Disordered" evidence="1">
    <location>
        <begin position="627"/>
        <end position="646"/>
    </location>
</feature>
<dbReference type="InterPro" id="IPR033614">
    <property type="entry name" value="RASSF1-6"/>
</dbReference>
<feature type="region of interest" description="Disordered" evidence="1">
    <location>
        <begin position="513"/>
        <end position="591"/>
    </location>
</feature>
<dbReference type="InParanoid" id="A0A5K4FCM2"/>
<dbReference type="Gene3D" id="3.10.20.90">
    <property type="entry name" value="Phosphatidylinositol 3-kinase Catalytic Subunit, Chain A, domain 1"/>
    <property type="match status" value="1"/>
</dbReference>
<accession>A0A5K4FCM2</accession>
<feature type="compositionally biased region" description="Low complexity" evidence="1">
    <location>
        <begin position="537"/>
        <end position="561"/>
    </location>
</feature>
<dbReference type="PROSITE" id="PS50200">
    <property type="entry name" value="RA"/>
    <property type="match status" value="1"/>
</dbReference>
<feature type="compositionally biased region" description="Polar residues" evidence="1">
    <location>
        <begin position="1089"/>
        <end position="1107"/>
    </location>
</feature>
<evidence type="ECO:0000313" key="4">
    <source>
        <dbReference type="Proteomes" id="UP000008854"/>
    </source>
</evidence>
<dbReference type="PANTHER" id="PTHR22738">
    <property type="entry name" value="RASSF"/>
    <property type="match status" value="1"/>
</dbReference>
<dbReference type="Gene3D" id="1.20.5.110">
    <property type="match status" value="1"/>
</dbReference>
<dbReference type="PANTHER" id="PTHR22738:SF10">
    <property type="entry name" value="RAS ASSOCIATION DOMAIN-CONTAINING PROTEIN 1 HOMOLOG"/>
    <property type="match status" value="1"/>
</dbReference>
<dbReference type="Proteomes" id="UP000008854">
    <property type="component" value="Unassembled WGS sequence"/>
</dbReference>
<evidence type="ECO:0000256" key="1">
    <source>
        <dbReference type="SAM" id="MobiDB-lite"/>
    </source>
</evidence>
<dbReference type="SUPFAM" id="SSF54236">
    <property type="entry name" value="Ubiquitin-like"/>
    <property type="match status" value="1"/>
</dbReference>
<keyword evidence="4" id="KW-1185">Reference proteome</keyword>
<feature type="domain" description="Ras-associating" evidence="2">
    <location>
        <begin position="1122"/>
        <end position="1218"/>
    </location>
</feature>
<dbReference type="PROSITE" id="PS50951">
    <property type="entry name" value="SARAH"/>
    <property type="match status" value="1"/>
</dbReference>